<evidence type="ECO:0000256" key="1">
    <source>
        <dbReference type="ARBA" id="ARBA00022692"/>
    </source>
</evidence>
<feature type="transmembrane region" description="Helical" evidence="4">
    <location>
        <begin position="196"/>
        <end position="217"/>
    </location>
</feature>
<feature type="transmembrane region" description="Helical" evidence="4">
    <location>
        <begin position="47"/>
        <end position="65"/>
    </location>
</feature>
<keyword evidence="1 4" id="KW-0812">Transmembrane</keyword>
<dbReference type="AlphaFoldDB" id="A0A919CLD5"/>
<reference evidence="5" key="2">
    <citation type="submission" date="2020-09" db="EMBL/GenBank/DDBJ databases">
        <authorList>
            <person name="Sun Q."/>
            <person name="Kim S."/>
        </authorList>
    </citation>
    <scope>NUCLEOTIDE SEQUENCE</scope>
    <source>
        <strain evidence="5">KCTC 23430</strain>
    </source>
</reference>
<dbReference type="GO" id="GO:0022857">
    <property type="term" value="F:transmembrane transporter activity"/>
    <property type="evidence" value="ECO:0007669"/>
    <property type="project" value="InterPro"/>
</dbReference>
<dbReference type="EMBL" id="BMYM01000002">
    <property type="protein sequence ID" value="GHD36035.1"/>
    <property type="molecule type" value="Genomic_DNA"/>
</dbReference>
<evidence type="ECO:0000256" key="4">
    <source>
        <dbReference type="SAM" id="Phobius"/>
    </source>
</evidence>
<feature type="transmembrane region" description="Helical" evidence="4">
    <location>
        <begin position="350"/>
        <end position="372"/>
    </location>
</feature>
<evidence type="ECO:0000313" key="5">
    <source>
        <dbReference type="EMBL" id="GHD36035.1"/>
    </source>
</evidence>
<feature type="transmembrane region" description="Helical" evidence="4">
    <location>
        <begin position="159"/>
        <end position="175"/>
    </location>
</feature>
<evidence type="ECO:0000256" key="2">
    <source>
        <dbReference type="ARBA" id="ARBA00022989"/>
    </source>
</evidence>
<dbReference type="Pfam" id="PF07690">
    <property type="entry name" value="MFS_1"/>
    <property type="match status" value="1"/>
</dbReference>
<dbReference type="InterPro" id="IPR036259">
    <property type="entry name" value="MFS_trans_sf"/>
</dbReference>
<gene>
    <name evidence="5" type="ORF">GCM10007053_23860</name>
</gene>
<evidence type="ECO:0008006" key="7">
    <source>
        <dbReference type="Google" id="ProtNLM"/>
    </source>
</evidence>
<feature type="transmembrane region" description="Helical" evidence="4">
    <location>
        <begin position="265"/>
        <end position="285"/>
    </location>
</feature>
<comment type="caution">
    <text evidence="5">The sequence shown here is derived from an EMBL/GenBank/DDBJ whole genome shotgun (WGS) entry which is preliminary data.</text>
</comment>
<reference evidence="5" key="1">
    <citation type="journal article" date="2014" name="Int. J. Syst. Evol. Microbiol.">
        <title>Complete genome sequence of Corynebacterium casei LMG S-19264T (=DSM 44701T), isolated from a smear-ripened cheese.</title>
        <authorList>
            <consortium name="US DOE Joint Genome Institute (JGI-PGF)"/>
            <person name="Walter F."/>
            <person name="Albersmeier A."/>
            <person name="Kalinowski J."/>
            <person name="Ruckert C."/>
        </authorList>
    </citation>
    <scope>NUCLEOTIDE SEQUENCE</scope>
    <source>
        <strain evidence="5">KCTC 23430</strain>
    </source>
</reference>
<feature type="transmembrane region" description="Helical" evidence="4">
    <location>
        <begin position="291"/>
        <end position="309"/>
    </location>
</feature>
<protein>
    <recommendedName>
        <fullName evidence="7">MFS transporter</fullName>
    </recommendedName>
</protein>
<organism evidence="5 6">
    <name type="scientific">Parahalioglobus pacificus</name>
    <dbReference type="NCBI Taxonomy" id="930806"/>
    <lineage>
        <taxon>Bacteria</taxon>
        <taxon>Pseudomonadati</taxon>
        <taxon>Pseudomonadota</taxon>
        <taxon>Gammaproteobacteria</taxon>
        <taxon>Cellvibrionales</taxon>
        <taxon>Halieaceae</taxon>
        <taxon>Parahalioglobus</taxon>
    </lineage>
</organism>
<dbReference type="SUPFAM" id="SSF103473">
    <property type="entry name" value="MFS general substrate transporter"/>
    <property type="match status" value="1"/>
</dbReference>
<accession>A0A919CLD5</accession>
<dbReference type="Gene3D" id="1.20.1250.20">
    <property type="entry name" value="MFS general substrate transporter like domains"/>
    <property type="match status" value="1"/>
</dbReference>
<feature type="transmembrane region" description="Helical" evidence="4">
    <location>
        <begin position="237"/>
        <end position="258"/>
    </location>
</feature>
<keyword evidence="3 4" id="KW-0472">Membrane</keyword>
<dbReference type="RefSeq" id="WP_189478015.1">
    <property type="nucleotide sequence ID" value="NZ_BMYM01000002.1"/>
</dbReference>
<feature type="transmembrane region" description="Helical" evidence="4">
    <location>
        <begin position="321"/>
        <end position="344"/>
    </location>
</feature>
<sequence>MLPGPRIWACAVLGCITLIPILIGPIITGVLVDSGGLSDSAAGMTSGYGAIGSVTIALICALFMHRLPLRRLATVGLIVAAAANAGAAFSYENLPLFYGLRALNALSEGAAYAAVMSAFARQPESERAYGLFMMLQFGLGGIALWALPTWLPELSVTNMYLAFACLQFAALALVRNLPTDAADVAGISIRGSEWKLLLTVPAIAGLVALCFSEASNVATDVYLERIAFHAGLSDGEIGSSLGIASIVGVPGAFAIVLVGARFGHALPVLVSIAIGAASLMGIMNASGYWDFLLFISIHSVTWAFMTPYIQSLLADLDPGGAVVTAGGIASGAGGGLGPAVAASMVSANEYSGVMVTSLSAYAICAVAIVITAKGLMQSRDRPTDARSG</sequence>
<evidence type="ECO:0000256" key="3">
    <source>
        <dbReference type="ARBA" id="ARBA00023136"/>
    </source>
</evidence>
<dbReference type="Proteomes" id="UP000644693">
    <property type="component" value="Unassembled WGS sequence"/>
</dbReference>
<evidence type="ECO:0000313" key="6">
    <source>
        <dbReference type="Proteomes" id="UP000644693"/>
    </source>
</evidence>
<dbReference type="InterPro" id="IPR011701">
    <property type="entry name" value="MFS"/>
</dbReference>
<proteinExistence type="predicted"/>
<feature type="transmembrane region" description="Helical" evidence="4">
    <location>
        <begin position="128"/>
        <end position="147"/>
    </location>
</feature>
<name>A0A919CLD5_9GAMM</name>
<keyword evidence="2 4" id="KW-1133">Transmembrane helix</keyword>
<feature type="transmembrane region" description="Helical" evidence="4">
    <location>
        <begin position="7"/>
        <end position="27"/>
    </location>
</feature>
<keyword evidence="6" id="KW-1185">Reference proteome</keyword>